<dbReference type="InterPro" id="IPR042204">
    <property type="entry name" value="2Fe-2S-bd_N"/>
</dbReference>
<dbReference type="SUPFAM" id="SSF103025">
    <property type="entry name" value="Folate-binding domain"/>
    <property type="match status" value="1"/>
</dbReference>
<dbReference type="PRINTS" id="PR00368">
    <property type="entry name" value="FADPNR"/>
</dbReference>
<dbReference type="Pfam" id="PF17806">
    <property type="entry name" value="SO_alpha_A3"/>
    <property type="match status" value="1"/>
</dbReference>
<dbReference type="Proteomes" id="UP000249577">
    <property type="component" value="Unassembled WGS sequence"/>
</dbReference>
<dbReference type="EMBL" id="QFPN01000012">
    <property type="protein sequence ID" value="PZQ11328.1"/>
    <property type="molecule type" value="Genomic_DNA"/>
</dbReference>
<dbReference type="PANTHER" id="PTHR43757:SF2">
    <property type="entry name" value="AMINOMETHYLTRANSFERASE, MITOCHONDRIAL"/>
    <property type="match status" value="1"/>
</dbReference>
<evidence type="ECO:0000256" key="2">
    <source>
        <dbReference type="ARBA" id="ARBA00023002"/>
    </source>
</evidence>
<dbReference type="InterPro" id="IPR036188">
    <property type="entry name" value="FAD/NAD-bd_sf"/>
</dbReference>
<dbReference type="SUPFAM" id="SSF101790">
    <property type="entry name" value="Aminomethyltransferase beta-barrel domain"/>
    <property type="match status" value="1"/>
</dbReference>
<evidence type="ECO:0000259" key="5">
    <source>
        <dbReference type="Pfam" id="PF08669"/>
    </source>
</evidence>
<dbReference type="Pfam" id="PF12831">
    <property type="entry name" value="FAD_oxidored"/>
    <property type="match status" value="1"/>
</dbReference>
<dbReference type="Pfam" id="PF01571">
    <property type="entry name" value="GCV_T"/>
    <property type="match status" value="1"/>
</dbReference>
<reference evidence="7 8" key="1">
    <citation type="submission" date="2017-08" db="EMBL/GenBank/DDBJ databases">
        <title>Infants hospitalized years apart are colonized by the same room-sourced microbial strains.</title>
        <authorList>
            <person name="Brooks B."/>
            <person name="Olm M.R."/>
            <person name="Firek B.A."/>
            <person name="Baker R."/>
            <person name="Thomas B.C."/>
            <person name="Morowitz M.J."/>
            <person name="Banfield J.F."/>
        </authorList>
    </citation>
    <scope>NUCLEOTIDE SEQUENCE [LARGE SCALE GENOMIC DNA]</scope>
    <source>
        <strain evidence="7">S2_005_003_R2_43</strain>
    </source>
</reference>
<feature type="compositionally biased region" description="Basic and acidic residues" evidence="3">
    <location>
        <begin position="1"/>
        <end position="24"/>
    </location>
</feature>
<dbReference type="Gene3D" id="3.10.20.440">
    <property type="entry name" value="2Fe-2S iron-sulphur cluster binding domain, sarcosine oxidase, alpha subunit, N-terminal domain"/>
    <property type="match status" value="1"/>
</dbReference>
<dbReference type="PANTHER" id="PTHR43757">
    <property type="entry name" value="AMINOMETHYLTRANSFERASE"/>
    <property type="match status" value="1"/>
</dbReference>
<dbReference type="InterPro" id="IPR029043">
    <property type="entry name" value="GcvT/YgfZ_C"/>
</dbReference>
<dbReference type="Pfam" id="PF13510">
    <property type="entry name" value="Fer2_4"/>
    <property type="match status" value="1"/>
</dbReference>
<dbReference type="InterPro" id="IPR041854">
    <property type="entry name" value="BFD-like_2Fe2S-bd_dom_sf"/>
</dbReference>
<proteinExistence type="inferred from homology"/>
<dbReference type="SUPFAM" id="SSF51905">
    <property type="entry name" value="FAD/NAD(P)-binding domain"/>
    <property type="match status" value="1"/>
</dbReference>
<dbReference type="PIRSF" id="PIRSF037980">
    <property type="entry name" value="SoxA"/>
    <property type="match status" value="1"/>
</dbReference>
<dbReference type="PRINTS" id="PR00411">
    <property type="entry name" value="PNDRDTASEI"/>
</dbReference>
<comment type="caution">
    <text evidence="7">The sequence shown here is derived from an EMBL/GenBank/DDBJ whole genome shotgun (WGS) entry which is preliminary data.</text>
</comment>
<feature type="domain" description="SoxA A3" evidence="6">
    <location>
        <begin position="541"/>
        <end position="622"/>
    </location>
</feature>
<feature type="compositionally biased region" description="Low complexity" evidence="3">
    <location>
        <begin position="29"/>
        <end position="39"/>
    </location>
</feature>
<feature type="domain" description="Aminomethyltransferase C-terminal" evidence="5">
    <location>
        <begin position="932"/>
        <end position="1017"/>
    </location>
</feature>
<sequence>MPVVARRDPRHPHPCDRGRRDGQGRRARSGSSQVSQSHRLASGGLVDRSRTLSFSFDGKSFAGYAGDTLASALVANGVKLVGRSFKYHRPRGLISAGPEEPNALVELREGARREPNVKATVAELYDGLTAQSQNRWPSLAFDLLAVNQLASPIFTAGFYYKTFMWPASFWEKVYEPMIRRAAGLGRAADAADPDEYEKRTVHCDVLVIGSGPAGLAAALAAGRTGARVVLAEEDFALGGRLLAERVTVGGKPAARWAAEAEAELAAMPEVTILRRTAVFGAYDHGAYAAIEKVADHLAVPAPHQPRQRLWRIVARRAVLAAGAIERPVAFGNNDRPGVMTAGAVRTYLNRFGAAPGRRAVVYANNDDAARTVSDLAAAGCEIAAVVDARGDALALQSAARAAAATLVFGGAVEQALGRGAVTGARIANAKGGTHDVSCDLIAVSGGWNPSVQLASHQGARPRWDDRLAAFVPDLTPPGMAVAGSAAGAFGLAQCLADGAQAGREAAEACGFAGGGFDRPDVEPEPEEVFGAGPWRIKSTAKGFVDFQNDVTVKDVELAAREGFVSVEHLKRYTTLGMATDQGKTANVVGLAIMAEVTGRSIPETGTTLARPPFAPVALGALGGAHRGKEFKPTRLPPSHFFAEEQGAVFVETGQWMRAAYFPRPGEKDWFDSMKREVETVRTKVGVYDASTLGKIDVQGADAGAFLDRVYTSVFSKMPVGKARYGLMLREDGVVLDDGTVARLGETHYYVTTSTAHAAQVMRHLEFCRQWLCPELDVHLASITDQWAKYAIAGPRARDVVAALVDEGFDVSNEGLPFLGVKELTVCGGVKARLFRLSFSGELAYELAVPARYGDAMIRAIIAAGEPFGICPYGAEALATMRIEKGHAAGPEINGQTTAGDLGMTGLLSTKKDFVGRTLAGREAFVDPARPTLVGLRPVDRSARLRSGAHLVKSGVQPTAANDEGYITSTAYSPSNGHWIGIGFLSRGSERMGEIVRAFDPVRDGDVECEVVSPCFVDPEGARLRA</sequence>
<evidence type="ECO:0000256" key="3">
    <source>
        <dbReference type="SAM" id="MobiDB-lite"/>
    </source>
</evidence>
<dbReference type="Gene3D" id="3.50.50.60">
    <property type="entry name" value="FAD/NAD(P)-binding domain"/>
    <property type="match status" value="1"/>
</dbReference>
<dbReference type="GO" id="GO:0008115">
    <property type="term" value="F:sarcosine oxidase activity"/>
    <property type="evidence" value="ECO:0007669"/>
    <property type="project" value="InterPro"/>
</dbReference>
<dbReference type="NCBIfam" id="TIGR01372">
    <property type="entry name" value="soxA"/>
    <property type="match status" value="1"/>
</dbReference>
<protein>
    <submittedName>
        <fullName evidence="7">Sarcosine oxidase subunit alpha</fullName>
    </submittedName>
</protein>
<dbReference type="InterPro" id="IPR041117">
    <property type="entry name" value="SoxA_A3"/>
</dbReference>
<dbReference type="Gene3D" id="1.10.10.1100">
    <property type="entry name" value="BFD-like [2Fe-2S]-binding domain"/>
    <property type="match status" value="1"/>
</dbReference>
<comment type="similarity">
    <text evidence="1">Belongs to the GcvT family.</text>
</comment>
<dbReference type="InterPro" id="IPR006277">
    <property type="entry name" value="Sarcosine_oxidase_asu"/>
</dbReference>
<gene>
    <name evidence="7" type="ORF">DI565_18740</name>
</gene>
<dbReference type="InterPro" id="IPR013977">
    <property type="entry name" value="GcvT_C"/>
</dbReference>
<dbReference type="Gene3D" id="3.30.1360.120">
    <property type="entry name" value="Probable tRNA modification gtpase trme, domain 1"/>
    <property type="match status" value="1"/>
</dbReference>
<dbReference type="InterPro" id="IPR006222">
    <property type="entry name" value="GCVT_N"/>
</dbReference>
<dbReference type="AlphaFoldDB" id="A0A2W5K7D8"/>
<feature type="region of interest" description="Disordered" evidence="3">
    <location>
        <begin position="1"/>
        <end position="42"/>
    </location>
</feature>
<keyword evidence="2" id="KW-0560">Oxidoreductase</keyword>
<evidence type="ECO:0000256" key="1">
    <source>
        <dbReference type="ARBA" id="ARBA00008609"/>
    </source>
</evidence>
<dbReference type="Pfam" id="PF08669">
    <property type="entry name" value="GCV_T_C"/>
    <property type="match status" value="1"/>
</dbReference>
<evidence type="ECO:0000259" key="6">
    <source>
        <dbReference type="Pfam" id="PF17806"/>
    </source>
</evidence>
<organism evidence="7 8">
    <name type="scientific">Ancylobacter novellus</name>
    <name type="common">Thiobacillus novellus</name>
    <dbReference type="NCBI Taxonomy" id="921"/>
    <lineage>
        <taxon>Bacteria</taxon>
        <taxon>Pseudomonadati</taxon>
        <taxon>Pseudomonadota</taxon>
        <taxon>Alphaproteobacteria</taxon>
        <taxon>Hyphomicrobiales</taxon>
        <taxon>Xanthobacteraceae</taxon>
        <taxon>Ancylobacter</taxon>
    </lineage>
</organism>
<evidence type="ECO:0000259" key="4">
    <source>
        <dbReference type="Pfam" id="PF01571"/>
    </source>
</evidence>
<evidence type="ECO:0000313" key="7">
    <source>
        <dbReference type="EMBL" id="PZQ11328.1"/>
    </source>
</evidence>
<name>A0A2W5K7D8_ANCNO</name>
<feature type="domain" description="GCVT N-terminal" evidence="4">
    <location>
        <begin position="642"/>
        <end position="911"/>
    </location>
</feature>
<dbReference type="InterPro" id="IPR027266">
    <property type="entry name" value="TrmE/GcvT-like"/>
</dbReference>
<evidence type="ECO:0000313" key="8">
    <source>
        <dbReference type="Proteomes" id="UP000249577"/>
    </source>
</evidence>
<dbReference type="GO" id="GO:0046653">
    <property type="term" value="P:tetrahydrofolate metabolic process"/>
    <property type="evidence" value="ECO:0007669"/>
    <property type="project" value="InterPro"/>
</dbReference>
<dbReference type="InterPro" id="IPR028896">
    <property type="entry name" value="GcvT/YgfZ/DmdA"/>
</dbReference>
<accession>A0A2W5K7D8</accession>